<protein>
    <submittedName>
        <fullName evidence="2">Uncharacterized protein</fullName>
    </submittedName>
</protein>
<keyword evidence="1" id="KW-1133">Transmembrane helix</keyword>
<evidence type="ECO:0000256" key="1">
    <source>
        <dbReference type="SAM" id="Phobius"/>
    </source>
</evidence>
<keyword evidence="1" id="KW-0812">Transmembrane</keyword>
<evidence type="ECO:0000313" key="2">
    <source>
        <dbReference type="EMBL" id="VAX14974.1"/>
    </source>
</evidence>
<sequence>MAKFLYLYQVFNLAFILAVLGLGYLTGAIPGLFPAHALAGVLSSLSAILSLAILMFYFISTGSIVKNAAVEKLVAPEDYYRTKKFKASLFPWIMVSIISFLAVPILGAAYDTGKASLWLHHMAGWEALIALAFTARLSKKLLDENSGIIARAISAVNDDVDRRREKRDK</sequence>
<accession>A0A3B1BSZ6</accession>
<reference evidence="2" key="1">
    <citation type="submission" date="2018-06" db="EMBL/GenBank/DDBJ databases">
        <authorList>
            <person name="Zhirakovskaya E."/>
        </authorList>
    </citation>
    <scope>NUCLEOTIDE SEQUENCE</scope>
</reference>
<feature type="transmembrane region" description="Helical" evidence="1">
    <location>
        <begin position="5"/>
        <end position="25"/>
    </location>
</feature>
<name>A0A3B1BSZ6_9ZZZZ</name>
<gene>
    <name evidence="2" type="ORF">MNBD_NITROSPINAE04-1995</name>
</gene>
<proteinExistence type="predicted"/>
<feature type="transmembrane region" description="Helical" evidence="1">
    <location>
        <begin position="89"/>
        <end position="110"/>
    </location>
</feature>
<keyword evidence="1" id="KW-0472">Membrane</keyword>
<organism evidence="2">
    <name type="scientific">hydrothermal vent metagenome</name>
    <dbReference type="NCBI Taxonomy" id="652676"/>
    <lineage>
        <taxon>unclassified sequences</taxon>
        <taxon>metagenomes</taxon>
        <taxon>ecological metagenomes</taxon>
    </lineage>
</organism>
<dbReference type="EMBL" id="UOGA01000028">
    <property type="protein sequence ID" value="VAX14974.1"/>
    <property type="molecule type" value="Genomic_DNA"/>
</dbReference>
<feature type="transmembrane region" description="Helical" evidence="1">
    <location>
        <begin position="37"/>
        <end position="59"/>
    </location>
</feature>
<dbReference type="AlphaFoldDB" id="A0A3B1BSZ6"/>